<dbReference type="OrthoDB" id="8945177at2759"/>
<dbReference type="Proteomes" id="UP000663879">
    <property type="component" value="Unassembled WGS sequence"/>
</dbReference>
<dbReference type="SMART" id="SM00134">
    <property type="entry name" value="LU"/>
    <property type="match status" value="1"/>
</dbReference>
<dbReference type="EMBL" id="CAJNOC010001482">
    <property type="protein sequence ID" value="CAF0868554.1"/>
    <property type="molecule type" value="Genomic_DNA"/>
</dbReference>
<dbReference type="InterPro" id="IPR016054">
    <property type="entry name" value="LY6_UPA_recep-like"/>
</dbReference>
<dbReference type="SUPFAM" id="SSF57302">
    <property type="entry name" value="Snake toxin-like"/>
    <property type="match status" value="1"/>
</dbReference>
<evidence type="ECO:0000313" key="8">
    <source>
        <dbReference type="EMBL" id="CAF0868554.1"/>
    </source>
</evidence>
<comment type="caution">
    <text evidence="8">The sequence shown here is derived from an EMBL/GenBank/DDBJ whole genome shotgun (WGS) entry which is preliminary data.</text>
</comment>
<dbReference type="AlphaFoldDB" id="A0A813XQD6"/>
<dbReference type="GO" id="GO:0005886">
    <property type="term" value="C:plasma membrane"/>
    <property type="evidence" value="ECO:0007669"/>
    <property type="project" value="UniProtKB-SubCell"/>
</dbReference>
<protein>
    <recommendedName>
        <fullName evidence="7">UPAR/Ly6 domain-containing protein</fullName>
    </recommendedName>
</protein>
<keyword evidence="3 6" id="KW-0732">Signal</keyword>
<feature type="signal peptide" evidence="6">
    <location>
        <begin position="1"/>
        <end position="24"/>
    </location>
</feature>
<accession>A0A813XQD6</accession>
<dbReference type="Pfam" id="PF00087">
    <property type="entry name" value="Toxin_TOLIP"/>
    <property type="match status" value="1"/>
</dbReference>
<evidence type="ECO:0000256" key="2">
    <source>
        <dbReference type="ARBA" id="ARBA00022475"/>
    </source>
</evidence>
<keyword evidence="4" id="KW-0472">Membrane</keyword>
<feature type="chain" id="PRO_5032494718" description="UPAR/Ly6 domain-containing protein" evidence="6">
    <location>
        <begin position="25"/>
        <end position="122"/>
    </location>
</feature>
<gene>
    <name evidence="8" type="ORF">OXX778_LOCUS9812</name>
</gene>
<keyword evidence="9" id="KW-1185">Reference proteome</keyword>
<evidence type="ECO:0000256" key="4">
    <source>
        <dbReference type="ARBA" id="ARBA00023136"/>
    </source>
</evidence>
<evidence type="ECO:0000256" key="3">
    <source>
        <dbReference type="ARBA" id="ARBA00022729"/>
    </source>
</evidence>
<evidence type="ECO:0000256" key="1">
    <source>
        <dbReference type="ARBA" id="ARBA00004236"/>
    </source>
</evidence>
<evidence type="ECO:0000256" key="6">
    <source>
        <dbReference type="SAM" id="SignalP"/>
    </source>
</evidence>
<sequence length="122" mass="13448">MKSFMIHFIIGIIYLNLIVSKIDALQCYTCETCSSTELGKQTNCTSKQPYCMKKKLSAVVVDLISRDCAETCNDGKSSLAVVSNEMSCCQTDLCNTGFKPTSTNLVLIASLFGFLFSQIFKL</sequence>
<dbReference type="InterPro" id="IPR045860">
    <property type="entry name" value="Snake_toxin-like_sf"/>
</dbReference>
<dbReference type="InterPro" id="IPR035076">
    <property type="entry name" value="Toxin/TOLIP"/>
</dbReference>
<comment type="subcellular location">
    <subcellularLocation>
        <location evidence="1">Cell membrane</location>
    </subcellularLocation>
</comment>
<reference evidence="8" key="1">
    <citation type="submission" date="2021-02" db="EMBL/GenBank/DDBJ databases">
        <authorList>
            <person name="Nowell W R."/>
        </authorList>
    </citation>
    <scope>NUCLEOTIDE SEQUENCE</scope>
    <source>
        <strain evidence="8">Ploen Becks lab</strain>
    </source>
</reference>
<proteinExistence type="predicted"/>
<dbReference type="PANTHER" id="PTHR16983:SF10">
    <property type="entry name" value="PROTEIN QUIVER"/>
    <property type="match status" value="1"/>
</dbReference>
<evidence type="ECO:0000259" key="7">
    <source>
        <dbReference type="SMART" id="SM00134"/>
    </source>
</evidence>
<dbReference type="Gene3D" id="2.10.60.10">
    <property type="entry name" value="CD59"/>
    <property type="match status" value="1"/>
</dbReference>
<dbReference type="InterPro" id="IPR051110">
    <property type="entry name" value="Ly-6/neurotoxin-like_GPI-ap"/>
</dbReference>
<evidence type="ECO:0000256" key="5">
    <source>
        <dbReference type="ARBA" id="ARBA00023180"/>
    </source>
</evidence>
<name>A0A813XQD6_9BILA</name>
<evidence type="ECO:0000313" key="9">
    <source>
        <dbReference type="Proteomes" id="UP000663879"/>
    </source>
</evidence>
<dbReference type="PANTHER" id="PTHR16983">
    <property type="entry name" value="UPAR/LY6 DOMAIN-CONTAINING PROTEIN"/>
    <property type="match status" value="1"/>
</dbReference>
<organism evidence="8 9">
    <name type="scientific">Brachionus calyciflorus</name>
    <dbReference type="NCBI Taxonomy" id="104777"/>
    <lineage>
        <taxon>Eukaryota</taxon>
        <taxon>Metazoa</taxon>
        <taxon>Spiralia</taxon>
        <taxon>Gnathifera</taxon>
        <taxon>Rotifera</taxon>
        <taxon>Eurotatoria</taxon>
        <taxon>Monogononta</taxon>
        <taxon>Pseudotrocha</taxon>
        <taxon>Ploima</taxon>
        <taxon>Brachionidae</taxon>
        <taxon>Brachionus</taxon>
    </lineage>
</organism>
<feature type="domain" description="UPAR/Ly6" evidence="7">
    <location>
        <begin position="25"/>
        <end position="107"/>
    </location>
</feature>
<keyword evidence="5" id="KW-0325">Glycoprotein</keyword>
<keyword evidence="2" id="KW-1003">Cell membrane</keyword>